<gene>
    <name evidence="1" type="ORF">ACFSBT_12785</name>
</gene>
<dbReference type="AlphaFoldDB" id="A0ABD6AX57"/>
<name>A0ABD6AX57_9EURY</name>
<accession>A0ABD6AX57</accession>
<sequence>MPEQHDDLKLPRADLRPNTTGVPMSCLNCGMAFPRRDVSSPIKGELACPSCGGTRIIYQL</sequence>
<evidence type="ECO:0000313" key="1">
    <source>
        <dbReference type="EMBL" id="MFD1514153.1"/>
    </source>
</evidence>
<dbReference type="Proteomes" id="UP001597187">
    <property type="component" value="Unassembled WGS sequence"/>
</dbReference>
<keyword evidence="2" id="KW-1185">Reference proteome</keyword>
<organism evidence="1 2">
    <name type="scientific">Halomarina rubra</name>
    <dbReference type="NCBI Taxonomy" id="2071873"/>
    <lineage>
        <taxon>Archaea</taxon>
        <taxon>Methanobacteriati</taxon>
        <taxon>Methanobacteriota</taxon>
        <taxon>Stenosarchaea group</taxon>
        <taxon>Halobacteria</taxon>
        <taxon>Halobacteriales</taxon>
        <taxon>Natronomonadaceae</taxon>
        <taxon>Halomarina</taxon>
    </lineage>
</organism>
<dbReference type="EMBL" id="JBHUDC010000006">
    <property type="protein sequence ID" value="MFD1514153.1"/>
    <property type="molecule type" value="Genomic_DNA"/>
</dbReference>
<reference evidence="1 2" key="1">
    <citation type="journal article" date="2019" name="Int. J. Syst. Evol. Microbiol.">
        <title>The Global Catalogue of Microorganisms (GCM) 10K type strain sequencing project: providing services to taxonomists for standard genome sequencing and annotation.</title>
        <authorList>
            <consortium name="The Broad Institute Genomics Platform"/>
            <consortium name="The Broad Institute Genome Sequencing Center for Infectious Disease"/>
            <person name="Wu L."/>
            <person name="Ma J."/>
        </authorList>
    </citation>
    <scope>NUCLEOTIDE SEQUENCE [LARGE SCALE GENOMIC DNA]</scope>
    <source>
        <strain evidence="1 2">CGMCC 1.12563</strain>
    </source>
</reference>
<proteinExistence type="predicted"/>
<evidence type="ECO:0000313" key="2">
    <source>
        <dbReference type="Proteomes" id="UP001597187"/>
    </source>
</evidence>
<comment type="caution">
    <text evidence="1">The sequence shown here is derived from an EMBL/GenBank/DDBJ whole genome shotgun (WGS) entry which is preliminary data.</text>
</comment>
<protein>
    <submittedName>
        <fullName evidence="1">Uncharacterized protein</fullName>
    </submittedName>
</protein>
<dbReference type="RefSeq" id="WP_250874124.1">
    <property type="nucleotide sequence ID" value="NZ_JALXFV010000006.1"/>
</dbReference>